<name>A0ABW2E9C2_9ACTN</name>
<dbReference type="RefSeq" id="WP_189872601.1">
    <property type="nucleotide sequence ID" value="NZ_BMWA01000010.1"/>
</dbReference>
<reference evidence="2" key="1">
    <citation type="journal article" date="2019" name="Int. J. Syst. Evol. Microbiol.">
        <title>The Global Catalogue of Microorganisms (GCM) 10K type strain sequencing project: providing services to taxonomists for standard genome sequencing and annotation.</title>
        <authorList>
            <consortium name="The Broad Institute Genomics Platform"/>
            <consortium name="The Broad Institute Genome Sequencing Center for Infectious Disease"/>
            <person name="Wu L."/>
            <person name="Ma J."/>
        </authorList>
    </citation>
    <scope>NUCLEOTIDE SEQUENCE [LARGE SCALE GENOMIC DNA]</scope>
    <source>
        <strain evidence="2">JCM 4855</strain>
    </source>
</reference>
<proteinExistence type="predicted"/>
<protein>
    <submittedName>
        <fullName evidence="1">Uncharacterized protein</fullName>
    </submittedName>
</protein>
<evidence type="ECO:0000313" key="1">
    <source>
        <dbReference type="EMBL" id="MFC7016614.1"/>
    </source>
</evidence>
<comment type="caution">
    <text evidence="1">The sequence shown here is derived from an EMBL/GenBank/DDBJ whole genome shotgun (WGS) entry which is preliminary data.</text>
</comment>
<keyword evidence="2" id="KW-1185">Reference proteome</keyword>
<gene>
    <name evidence="1" type="ORF">ACFQMH_33965</name>
</gene>
<accession>A0ABW2E9C2</accession>
<organism evidence="1 2">
    <name type="scientific">Streptomyces viridiviolaceus</name>
    <dbReference type="NCBI Taxonomy" id="68282"/>
    <lineage>
        <taxon>Bacteria</taxon>
        <taxon>Bacillati</taxon>
        <taxon>Actinomycetota</taxon>
        <taxon>Actinomycetes</taxon>
        <taxon>Kitasatosporales</taxon>
        <taxon>Streptomycetaceae</taxon>
        <taxon>Streptomyces</taxon>
    </lineage>
</organism>
<dbReference type="Proteomes" id="UP001596409">
    <property type="component" value="Unassembled WGS sequence"/>
</dbReference>
<dbReference type="EMBL" id="JBHSYM010000081">
    <property type="protein sequence ID" value="MFC7016614.1"/>
    <property type="molecule type" value="Genomic_DNA"/>
</dbReference>
<sequence>MGAKVLERFPAGAPRGSWPAEEYAARRRAEGEPATVVMDLESDAFLVVVPSREEE</sequence>
<evidence type="ECO:0000313" key="2">
    <source>
        <dbReference type="Proteomes" id="UP001596409"/>
    </source>
</evidence>